<sequence>MATAIFMVLLVALVAVAAGSDHPWEGGKHSNCDIPNTAEICGQSAGQYWPELWIYQSHRETCDRKKVCPALLSFAFKNHVECSKAHKRCEGLQSCLRRLGKRHS</sequence>
<accession>A0A2R5L5U4</accession>
<keyword evidence="1" id="KW-0732">Signal</keyword>
<dbReference type="EMBL" id="GGLE01000732">
    <property type="protein sequence ID" value="MBY04858.1"/>
    <property type="molecule type" value="Transcribed_RNA"/>
</dbReference>
<reference evidence="2" key="1">
    <citation type="submission" date="2018-03" db="EMBL/GenBank/DDBJ databases">
        <title>The relapsing fever spirochete Borrelia turicatae persists in the highly oxidative environment of its soft-bodied tick vector.</title>
        <authorList>
            <person name="Bourret T.J."/>
            <person name="Boyle W.K."/>
            <person name="Valenzuela J.G."/>
            <person name="Oliveira F."/>
            <person name="Lopez J.E."/>
        </authorList>
    </citation>
    <scope>NUCLEOTIDE SEQUENCE</scope>
    <source>
        <strain evidence="2">Kansas strain/isolate</strain>
        <tissue evidence="2">Salivary glands</tissue>
    </source>
</reference>
<protein>
    <submittedName>
        <fullName evidence="2">Putative salivary secreted protein</fullName>
    </submittedName>
</protein>
<organism evidence="2">
    <name type="scientific">Ornithodoros turicata</name>
    <dbReference type="NCBI Taxonomy" id="34597"/>
    <lineage>
        <taxon>Eukaryota</taxon>
        <taxon>Metazoa</taxon>
        <taxon>Ecdysozoa</taxon>
        <taxon>Arthropoda</taxon>
        <taxon>Chelicerata</taxon>
        <taxon>Arachnida</taxon>
        <taxon>Acari</taxon>
        <taxon>Parasitiformes</taxon>
        <taxon>Ixodida</taxon>
        <taxon>Ixodoidea</taxon>
        <taxon>Argasidae</taxon>
        <taxon>Ornithodorinae</taxon>
        <taxon>Ornithodoros</taxon>
    </lineage>
</organism>
<proteinExistence type="predicted"/>
<name>A0A2R5L5U4_9ACAR</name>
<feature type="signal peptide" evidence="1">
    <location>
        <begin position="1"/>
        <end position="19"/>
    </location>
</feature>
<evidence type="ECO:0000313" key="2">
    <source>
        <dbReference type="EMBL" id="MBY04858.1"/>
    </source>
</evidence>
<evidence type="ECO:0000256" key="1">
    <source>
        <dbReference type="SAM" id="SignalP"/>
    </source>
</evidence>
<dbReference type="AlphaFoldDB" id="A0A2R5L5U4"/>
<feature type="chain" id="PRO_5015361127" evidence="1">
    <location>
        <begin position="20"/>
        <end position="104"/>
    </location>
</feature>